<dbReference type="PANTHER" id="PTHR35800:SF1">
    <property type="entry name" value="RNA-BINDING PROTEIN KHPB"/>
    <property type="match status" value="1"/>
</dbReference>
<dbReference type="InterPro" id="IPR039247">
    <property type="entry name" value="KhpB"/>
</dbReference>
<dbReference type="InterPro" id="IPR036867">
    <property type="entry name" value="R3H_dom_sf"/>
</dbReference>
<dbReference type="Pfam" id="PF01424">
    <property type="entry name" value="R3H"/>
    <property type="match status" value="1"/>
</dbReference>
<reference evidence="2 3" key="1">
    <citation type="submission" date="2020-10" db="EMBL/GenBank/DDBJ databases">
        <title>Trueperella pecoris sp. nov. isolated from bovine and porcine specimens.</title>
        <authorList>
            <person name="Schoenecker L."/>
            <person name="Schnydrig P."/>
            <person name="Brodard I."/>
            <person name="Thomann A."/>
            <person name="Hemphill A."/>
            <person name="Rodriguez-Campos S."/>
            <person name="Perreten V."/>
            <person name="Jores J."/>
            <person name="Kittl S."/>
        </authorList>
    </citation>
    <scope>NUCLEOTIDE SEQUENCE [LARGE SCALE GENOMIC DNA]</scope>
    <source>
        <strain evidence="2 3">15A0121</strain>
    </source>
</reference>
<accession>A0A8A5U7L5</accession>
<dbReference type="PROSITE" id="PS51061">
    <property type="entry name" value="R3H"/>
    <property type="match status" value="1"/>
</dbReference>
<evidence type="ECO:0000256" key="1">
    <source>
        <dbReference type="SAM" id="MobiDB-lite"/>
    </source>
</evidence>
<feature type="region of interest" description="Disordered" evidence="1">
    <location>
        <begin position="160"/>
        <end position="207"/>
    </location>
</feature>
<keyword evidence="3" id="KW-1185">Reference proteome</keyword>
<feature type="compositionally biased region" description="Acidic residues" evidence="1">
    <location>
        <begin position="197"/>
        <end position="207"/>
    </location>
</feature>
<evidence type="ECO:0000313" key="3">
    <source>
        <dbReference type="Proteomes" id="UP000595053"/>
    </source>
</evidence>
<dbReference type="Gene3D" id="3.30.1370.50">
    <property type="entry name" value="R3H-like domain"/>
    <property type="match status" value="1"/>
</dbReference>
<dbReference type="InterPro" id="IPR038008">
    <property type="entry name" value="Jag_KH"/>
</dbReference>
<organism evidence="2 3">
    <name type="scientific">Trueperella pecoris</name>
    <dbReference type="NCBI Taxonomy" id="2733571"/>
    <lineage>
        <taxon>Bacteria</taxon>
        <taxon>Bacillati</taxon>
        <taxon>Actinomycetota</taxon>
        <taxon>Actinomycetes</taxon>
        <taxon>Actinomycetales</taxon>
        <taxon>Actinomycetaceae</taxon>
        <taxon>Trueperella</taxon>
    </lineage>
</organism>
<dbReference type="SUPFAM" id="SSF82708">
    <property type="entry name" value="R3H domain"/>
    <property type="match status" value="1"/>
</dbReference>
<dbReference type="InterPro" id="IPR015946">
    <property type="entry name" value="KH_dom-like_a/b"/>
</dbReference>
<dbReference type="SMART" id="SM00393">
    <property type="entry name" value="R3H"/>
    <property type="match status" value="1"/>
</dbReference>
<dbReference type="Gene3D" id="3.30.300.20">
    <property type="match status" value="1"/>
</dbReference>
<feature type="compositionally biased region" description="Acidic residues" evidence="1">
    <location>
        <begin position="160"/>
        <end position="190"/>
    </location>
</feature>
<evidence type="ECO:0000313" key="2">
    <source>
        <dbReference type="EMBL" id="QOR45662.1"/>
    </source>
</evidence>
<dbReference type="GO" id="GO:0003677">
    <property type="term" value="F:DNA binding"/>
    <property type="evidence" value="ECO:0007669"/>
    <property type="project" value="UniProtKB-KW"/>
</dbReference>
<dbReference type="AlphaFoldDB" id="A0A7M1QU50"/>
<sequence>MTDHSKLDREGDIAADYLEELLDIADLDGDIEIGVEADRAAVAIVADDGGDRRLKRLIGRKGEALDSLQELTRLVVQQETGERSRLMLDILGYRDNHRQHIAEIARKAIAEVEETGEPYALRPMNPFERKVVHDVVAQAGLVSDSSGMGQGRHVVISLSEDDFEDEYYETPDSADEVDDLDSPDTVDSADEVVSADSADEVVEGADE</sequence>
<dbReference type="PANTHER" id="PTHR35800">
    <property type="entry name" value="PROTEIN JAG"/>
    <property type="match status" value="1"/>
</dbReference>
<keyword evidence="2" id="KW-0238">DNA-binding</keyword>
<dbReference type="Proteomes" id="UP000595053">
    <property type="component" value="Chromosome"/>
</dbReference>
<dbReference type="GO" id="GO:0003723">
    <property type="term" value="F:RNA binding"/>
    <property type="evidence" value="ECO:0007669"/>
    <property type="project" value="InterPro"/>
</dbReference>
<dbReference type="EMBL" id="CP063213">
    <property type="protein sequence ID" value="QOR45662.1"/>
    <property type="molecule type" value="Genomic_DNA"/>
</dbReference>
<dbReference type="CDD" id="cd02414">
    <property type="entry name" value="KH-II_Jag"/>
    <property type="match status" value="1"/>
</dbReference>
<dbReference type="InterPro" id="IPR001374">
    <property type="entry name" value="R3H_dom"/>
</dbReference>
<proteinExistence type="predicted"/>
<protein>
    <submittedName>
        <fullName evidence="2">Single-stranded DNA-binding protein</fullName>
    </submittedName>
</protein>
<dbReference type="CDD" id="cd02644">
    <property type="entry name" value="R3H_jag"/>
    <property type="match status" value="1"/>
</dbReference>
<name>A0A7M1QU50_9ACTO</name>
<dbReference type="InterPro" id="IPR034079">
    <property type="entry name" value="R3H_KhpB"/>
</dbReference>
<gene>
    <name evidence="2" type="ORF">INS88_10535</name>
</gene>
<dbReference type="RefSeq" id="WP_193326648.1">
    <property type="nucleotide sequence ID" value="NZ_CP053291.1"/>
</dbReference>
<accession>A0A7M1QU50</accession>